<feature type="region of interest" description="Disordered" evidence="1">
    <location>
        <begin position="112"/>
        <end position="308"/>
    </location>
</feature>
<feature type="region of interest" description="Disordered" evidence="1">
    <location>
        <begin position="53"/>
        <end position="93"/>
    </location>
</feature>
<feature type="compositionally biased region" description="Low complexity" evidence="1">
    <location>
        <begin position="18"/>
        <end position="27"/>
    </location>
</feature>
<dbReference type="Proteomes" id="UP001595846">
    <property type="component" value="Unassembled WGS sequence"/>
</dbReference>
<accession>A0ABD5NSH7</accession>
<comment type="caution">
    <text evidence="2">The sequence shown here is derived from an EMBL/GenBank/DDBJ whole genome shotgun (WGS) entry which is preliminary data.</text>
</comment>
<evidence type="ECO:0000256" key="1">
    <source>
        <dbReference type="SAM" id="MobiDB-lite"/>
    </source>
</evidence>
<feature type="compositionally biased region" description="Basic and acidic residues" evidence="1">
    <location>
        <begin position="1"/>
        <end position="17"/>
    </location>
</feature>
<feature type="compositionally biased region" description="Basic and acidic residues" evidence="1">
    <location>
        <begin position="290"/>
        <end position="303"/>
    </location>
</feature>
<proteinExistence type="predicted"/>
<dbReference type="GeneID" id="73904273"/>
<gene>
    <name evidence="2" type="ORF">ACFOUR_16485</name>
</gene>
<evidence type="ECO:0000313" key="2">
    <source>
        <dbReference type="EMBL" id="MFC3959959.1"/>
    </source>
</evidence>
<organism evidence="2 3">
    <name type="scientific">Halovivax cerinus</name>
    <dbReference type="NCBI Taxonomy" id="1487865"/>
    <lineage>
        <taxon>Archaea</taxon>
        <taxon>Methanobacteriati</taxon>
        <taxon>Methanobacteriota</taxon>
        <taxon>Stenosarchaea group</taxon>
        <taxon>Halobacteria</taxon>
        <taxon>Halobacteriales</taxon>
        <taxon>Natrialbaceae</taxon>
        <taxon>Halovivax</taxon>
    </lineage>
</organism>
<name>A0ABD5NSH7_9EURY</name>
<dbReference type="AlphaFoldDB" id="A0ABD5NSH7"/>
<feature type="region of interest" description="Disordered" evidence="1">
    <location>
        <begin position="1"/>
        <end position="41"/>
    </location>
</feature>
<reference evidence="2 3" key="1">
    <citation type="journal article" date="2019" name="Int. J. Syst. Evol. Microbiol.">
        <title>The Global Catalogue of Microorganisms (GCM) 10K type strain sequencing project: providing services to taxonomists for standard genome sequencing and annotation.</title>
        <authorList>
            <consortium name="The Broad Institute Genomics Platform"/>
            <consortium name="The Broad Institute Genome Sequencing Center for Infectious Disease"/>
            <person name="Wu L."/>
            <person name="Ma J."/>
        </authorList>
    </citation>
    <scope>NUCLEOTIDE SEQUENCE [LARGE SCALE GENOMIC DNA]</scope>
    <source>
        <strain evidence="2 3">IBRC-M 10256</strain>
    </source>
</reference>
<feature type="compositionally biased region" description="Basic and acidic residues" evidence="1">
    <location>
        <begin position="238"/>
        <end position="252"/>
    </location>
</feature>
<feature type="compositionally biased region" description="Basic and acidic residues" evidence="1">
    <location>
        <begin position="269"/>
        <end position="278"/>
    </location>
</feature>
<protein>
    <submittedName>
        <fullName evidence="2">Uncharacterized protein</fullName>
    </submittedName>
</protein>
<dbReference type="EMBL" id="JBHSAQ010000014">
    <property type="protein sequence ID" value="MFC3959959.1"/>
    <property type="molecule type" value="Genomic_DNA"/>
</dbReference>
<dbReference type="RefSeq" id="WP_256531526.1">
    <property type="nucleotide sequence ID" value="NZ_CP101824.1"/>
</dbReference>
<evidence type="ECO:0000313" key="3">
    <source>
        <dbReference type="Proteomes" id="UP001595846"/>
    </source>
</evidence>
<sequence length="327" mass="35002">MGTDESRRDRQSTDSESARSASTTSESGLTLTNSADRRRSAIRDKTATDVFRSLSSDGPAIDTDAVLDGTTPAELIDRATDPPRAQSTDSTLFDADEFEQLLLPDRRSDGSFLWIEPAADDSPATPSGTETGPADGERERSTERDDETESTMHSTPTTDDGGRTNVTDDDTETVRDGSAAQVDDQGPTPDESIAWEASAESTTDETDWSATVREKAAGSGKVPPRAATDTAESTAGERGSERRGASAEHATDRTAASTEPETEPTGPDDSQRSVRVEDDPTAPDSNQSKSEIRTTIEYYDHRKPAQSSRVDVVKRLLSRVPGLGGRS</sequence>
<keyword evidence="3" id="KW-1185">Reference proteome</keyword>